<sequence>MNGSGGIPSSGICLAVSGAPPSRSSQPRKKLSQQAAKSSQRSRPEVEGIGVAPDAGGKNRSSLEFLSRTATNSSRMCPGPGSSRNNRREQLWQGGGDGGLLLPDSALGVPARESAVMSSTPGIRKPEGRIKPFRVESRWKAPHWKASIHIWVGSYYLIEEAMRAHDTTLHYTRKTPYYYVYPEGYFDPLPAELEDAPPTEEFVMFVKVMAKKFGMTEFRKLQRNPLSELASAPSRKPCFSARSNKLCSGRSKRTWENKMEAVSEVKRLSLSSADSSELSSREVADFAAESSPVQVPIDFNASRTFFDMDFSIDGYLEKGFSLSADDDGIGGDREDEDRVLDMQQTTNFVPSAATDAQFRPAATTAVSSSVPGDVTRGISPEVSSAADSELTNLVEVPEFISHPAQVFLEVPTDLNNASSFDVEFSIDAYLEDLGFLPPADDGIGGDREDDEEAEFVTYPSQLFQVPKDFNASSIDDMELFSTDEDLETGGCFSHAGFWMDKKDRYCGNDYTFQPAELDDSTLFSSWLDDTEANLVPSFTINGDSMAMPGPHNPTFGSVAACSETRLPSTKSRIFP</sequence>
<evidence type="ECO:0000313" key="2">
    <source>
        <dbReference type="EMBL" id="CAK9254723.1"/>
    </source>
</evidence>
<evidence type="ECO:0000256" key="1">
    <source>
        <dbReference type="SAM" id="MobiDB-lite"/>
    </source>
</evidence>
<organism evidence="2 3">
    <name type="scientific">Sphagnum jensenii</name>
    <dbReference type="NCBI Taxonomy" id="128206"/>
    <lineage>
        <taxon>Eukaryota</taxon>
        <taxon>Viridiplantae</taxon>
        <taxon>Streptophyta</taxon>
        <taxon>Embryophyta</taxon>
        <taxon>Bryophyta</taxon>
        <taxon>Sphagnophytina</taxon>
        <taxon>Sphagnopsida</taxon>
        <taxon>Sphagnales</taxon>
        <taxon>Sphagnaceae</taxon>
        <taxon>Sphagnum</taxon>
    </lineage>
</organism>
<feature type="compositionally biased region" description="Low complexity" evidence="1">
    <location>
        <begin position="32"/>
        <end position="41"/>
    </location>
</feature>
<name>A0ABP0VJX3_9BRYO</name>
<gene>
    <name evidence="2" type="ORF">CSSPJE1EN1_LOCUS201</name>
</gene>
<dbReference type="EMBL" id="OZ020096">
    <property type="protein sequence ID" value="CAK9254723.1"/>
    <property type="molecule type" value="Genomic_DNA"/>
</dbReference>
<feature type="region of interest" description="Disordered" evidence="1">
    <location>
        <begin position="1"/>
        <end position="97"/>
    </location>
</feature>
<evidence type="ECO:0008006" key="4">
    <source>
        <dbReference type="Google" id="ProtNLM"/>
    </source>
</evidence>
<reference evidence="2 3" key="1">
    <citation type="submission" date="2024-02" db="EMBL/GenBank/DDBJ databases">
        <authorList>
            <consortium name="ELIXIR-Norway"/>
            <consortium name="Elixir Norway"/>
        </authorList>
    </citation>
    <scope>NUCLEOTIDE SEQUENCE [LARGE SCALE GENOMIC DNA]</scope>
</reference>
<accession>A0ABP0VJX3</accession>
<feature type="compositionally biased region" description="Polar residues" evidence="1">
    <location>
        <begin position="59"/>
        <end position="75"/>
    </location>
</feature>
<dbReference type="Proteomes" id="UP001497444">
    <property type="component" value="Chromosome 1"/>
</dbReference>
<keyword evidence="3" id="KW-1185">Reference proteome</keyword>
<evidence type="ECO:0000313" key="3">
    <source>
        <dbReference type="Proteomes" id="UP001497444"/>
    </source>
</evidence>
<proteinExistence type="predicted"/>
<protein>
    <recommendedName>
        <fullName evidence="4">AP2/ERF domain-containing protein</fullName>
    </recommendedName>
</protein>